<sequence>MELRQGKRIQIKRGHAPTIIPSVSVDAATIARQYGPLGHDTGGPVQQVGEFYDIRASQYDEAHPLYPSPAPWFDGLDRPTRQPSVVPPRQEPPEMSANPPGRPVSYRPQQIDIRRIMRAFQKMAEAMDPSTYEAFPYIPMPAVPTMEEGVVLNPAMEAMITQIARNEPAYCQDMPAGAEAVHEGTQGIEDAVMMGVGEITAMPMADDGLAALAEQQQEQASQSLEAIVQDQMSMVGPAGPEDPDVMLQQQMTDMMLLGMGFGPGM</sequence>
<accession>A0AAW6U9H6</accession>
<comment type="caution">
    <text evidence="2">The sequence shown here is derived from an EMBL/GenBank/DDBJ whole genome shotgun (WGS) entry which is preliminary data.</text>
</comment>
<dbReference type="AlphaFoldDB" id="A0AAW6U9H6"/>
<evidence type="ECO:0000313" key="3">
    <source>
        <dbReference type="Proteomes" id="UP001431776"/>
    </source>
</evidence>
<name>A0AAW6U9H6_9BACT</name>
<feature type="region of interest" description="Disordered" evidence="1">
    <location>
        <begin position="72"/>
        <end position="106"/>
    </location>
</feature>
<dbReference type="RefSeq" id="WP_349247160.1">
    <property type="nucleotide sequence ID" value="NZ_JASCXX010000051.1"/>
</dbReference>
<keyword evidence="3" id="KW-1185">Reference proteome</keyword>
<protein>
    <submittedName>
        <fullName evidence="2">Uncharacterized protein</fullName>
    </submittedName>
</protein>
<dbReference type="EMBL" id="JASCXX010000051">
    <property type="protein sequence ID" value="MDI6451753.1"/>
    <property type="molecule type" value="Genomic_DNA"/>
</dbReference>
<organism evidence="2 3">
    <name type="scientific">Anaerobaca lacustris</name>
    <dbReference type="NCBI Taxonomy" id="3044600"/>
    <lineage>
        <taxon>Bacteria</taxon>
        <taxon>Pseudomonadati</taxon>
        <taxon>Planctomycetota</taxon>
        <taxon>Phycisphaerae</taxon>
        <taxon>Sedimentisphaerales</taxon>
        <taxon>Anaerobacaceae</taxon>
        <taxon>Anaerobaca</taxon>
    </lineage>
</organism>
<evidence type="ECO:0000256" key="1">
    <source>
        <dbReference type="SAM" id="MobiDB-lite"/>
    </source>
</evidence>
<reference evidence="2" key="1">
    <citation type="submission" date="2023-05" db="EMBL/GenBank/DDBJ databases">
        <title>Anaerotaeda fermentans gen. nov., sp. nov., a novel anaerobic planctomycete of the new family within the order Sedimentisphaerales isolated from Taman Peninsula, Russia.</title>
        <authorList>
            <person name="Khomyakova M.A."/>
            <person name="Merkel A.Y."/>
            <person name="Slobodkin A.I."/>
        </authorList>
    </citation>
    <scope>NUCLEOTIDE SEQUENCE</scope>
    <source>
        <strain evidence="2">M17dextr</strain>
    </source>
</reference>
<dbReference type="Proteomes" id="UP001431776">
    <property type="component" value="Unassembled WGS sequence"/>
</dbReference>
<proteinExistence type="predicted"/>
<evidence type="ECO:0000313" key="2">
    <source>
        <dbReference type="EMBL" id="MDI6451753.1"/>
    </source>
</evidence>
<gene>
    <name evidence="2" type="ORF">QJ522_22015</name>
</gene>